<dbReference type="EMBL" id="HACM01007034">
    <property type="protein sequence ID" value="CRZ07476.1"/>
    <property type="molecule type" value="Transcribed_RNA"/>
</dbReference>
<sequence length="133" mass="15524">MCNRALNNGLPAYRRHRLYTEVIKRDMWQLKLGRDPPAKVTPIRLTLKPGATPFRAKSRRYAETHKHFMHDHVKSLESNDFVFRNSHSRYASACHVVDKKDVDVRGHRITIDTKEVNKCTERVARPMPTSTPF</sequence>
<name>A0A0H5RFM9_9EUKA</name>
<reference evidence="1" key="1">
    <citation type="submission" date="2015-04" db="EMBL/GenBank/DDBJ databases">
        <title>The genome sequence of the plant pathogenic Rhizarian Plasmodiophora brassicae reveals insights in its biotrophic life cycle and the origin of chitin synthesis.</title>
        <authorList>
            <person name="Schwelm A."/>
            <person name="Fogelqvist J."/>
            <person name="Knaust A."/>
            <person name="Julke S."/>
            <person name="Lilja T."/>
            <person name="Dhandapani V."/>
            <person name="Bonilla-Rosso G."/>
            <person name="Karlsson M."/>
            <person name="Shevchenko A."/>
            <person name="Choi S.R."/>
            <person name="Kim H.G."/>
            <person name="Park J.Y."/>
            <person name="Lim Y.P."/>
            <person name="Ludwig-Muller J."/>
            <person name="Dixelius C."/>
        </authorList>
    </citation>
    <scope>NUCLEOTIDE SEQUENCE</scope>
    <source>
        <tissue evidence="1">Potato root galls</tissue>
    </source>
</reference>
<dbReference type="AlphaFoldDB" id="A0A0H5RFM9"/>
<accession>A0A0H5RFM9</accession>
<dbReference type="EMBL" id="HACM01007017">
    <property type="protein sequence ID" value="CRZ07459.1"/>
    <property type="molecule type" value="Transcribed_RNA"/>
</dbReference>
<dbReference type="Gene3D" id="3.10.10.10">
    <property type="entry name" value="HIV Type 1 Reverse Transcriptase, subunit A, domain 1"/>
    <property type="match status" value="1"/>
</dbReference>
<dbReference type="InterPro" id="IPR043502">
    <property type="entry name" value="DNA/RNA_pol_sf"/>
</dbReference>
<protein>
    <submittedName>
        <fullName evidence="1">Uncharacterized protein</fullName>
    </submittedName>
</protein>
<dbReference type="SUPFAM" id="SSF56672">
    <property type="entry name" value="DNA/RNA polymerases"/>
    <property type="match status" value="1"/>
</dbReference>
<organism evidence="1">
    <name type="scientific">Spongospora subterranea</name>
    <dbReference type="NCBI Taxonomy" id="70186"/>
    <lineage>
        <taxon>Eukaryota</taxon>
        <taxon>Sar</taxon>
        <taxon>Rhizaria</taxon>
        <taxon>Endomyxa</taxon>
        <taxon>Phytomyxea</taxon>
        <taxon>Plasmodiophorida</taxon>
        <taxon>Plasmodiophoridae</taxon>
        <taxon>Spongospora</taxon>
    </lineage>
</organism>
<proteinExistence type="predicted"/>
<evidence type="ECO:0000313" key="1">
    <source>
        <dbReference type="EMBL" id="CRZ07459.1"/>
    </source>
</evidence>